<evidence type="ECO:0000256" key="4">
    <source>
        <dbReference type="ARBA" id="ARBA00023125"/>
    </source>
</evidence>
<dbReference type="Proteomes" id="UP000298416">
    <property type="component" value="Unassembled WGS sequence"/>
</dbReference>
<dbReference type="InterPro" id="IPR036638">
    <property type="entry name" value="HLH_DNA-bd_sf"/>
</dbReference>
<evidence type="ECO:0000313" key="9">
    <source>
        <dbReference type="EMBL" id="KAG6432799.1"/>
    </source>
</evidence>
<feature type="region of interest" description="Disordered" evidence="7">
    <location>
        <begin position="64"/>
        <end position="96"/>
    </location>
</feature>
<sequence length="272" mass="31068">MAERGGEETSIEEQYANPDFEIAYFSDQFMDLFRKSDDPILSFSSEIYDFDCLNDDVTLMNPVAEFNSPQNDDVEEEESSPEKRKKSDRSTTLISERRRRRRMKEKLYALRSLVPNITKMDKASIVGDAVLYVQELQKQAKKLRSEIASFDSSSTRLSKNKSKVKKTSAPTPTLKKVFKMDVFQVEEGCFYVRIVSNRERGVAVLLYKALDSLKRFHVRSSNLASHDENYVLTFTLHVAAEEVETDVLPSVKMCVGRAFLGQGFDFETSLSA</sequence>
<dbReference type="EMBL" id="PNBA02000002">
    <property type="protein sequence ID" value="KAG6432799.1"/>
    <property type="molecule type" value="Genomic_DNA"/>
</dbReference>
<keyword evidence="4" id="KW-0238">DNA-binding</keyword>
<evidence type="ECO:0000256" key="7">
    <source>
        <dbReference type="SAM" id="MobiDB-lite"/>
    </source>
</evidence>
<dbReference type="GO" id="GO:0005634">
    <property type="term" value="C:nucleus"/>
    <property type="evidence" value="ECO:0007669"/>
    <property type="project" value="UniProtKB-SubCell"/>
</dbReference>
<evidence type="ECO:0000256" key="2">
    <source>
        <dbReference type="ARBA" id="ARBA00011738"/>
    </source>
</evidence>
<evidence type="ECO:0000256" key="6">
    <source>
        <dbReference type="ARBA" id="ARBA00023242"/>
    </source>
</evidence>
<dbReference type="OrthoDB" id="1886792at2759"/>
<dbReference type="GO" id="GO:0043565">
    <property type="term" value="F:sequence-specific DNA binding"/>
    <property type="evidence" value="ECO:0007669"/>
    <property type="project" value="TreeGrafter"/>
</dbReference>
<keyword evidence="10" id="KW-1185">Reference proteome</keyword>
<dbReference type="Pfam" id="PF00010">
    <property type="entry name" value="HLH"/>
    <property type="match status" value="1"/>
</dbReference>
<protein>
    <recommendedName>
        <fullName evidence="8">BHLH domain-containing protein</fullName>
    </recommendedName>
</protein>
<accession>A0A8X8YJ57</accession>
<proteinExistence type="predicted"/>
<dbReference type="SMART" id="SM00353">
    <property type="entry name" value="HLH"/>
    <property type="match status" value="1"/>
</dbReference>
<feature type="domain" description="BHLH" evidence="8">
    <location>
        <begin position="87"/>
        <end position="136"/>
    </location>
</feature>
<comment type="subcellular location">
    <subcellularLocation>
        <location evidence="1">Nucleus</location>
    </subcellularLocation>
</comment>
<dbReference type="Gene3D" id="4.10.280.10">
    <property type="entry name" value="Helix-loop-helix DNA-binding domain"/>
    <property type="match status" value="1"/>
</dbReference>
<evidence type="ECO:0000256" key="1">
    <source>
        <dbReference type="ARBA" id="ARBA00004123"/>
    </source>
</evidence>
<organism evidence="9">
    <name type="scientific">Salvia splendens</name>
    <name type="common">Scarlet sage</name>
    <dbReference type="NCBI Taxonomy" id="180675"/>
    <lineage>
        <taxon>Eukaryota</taxon>
        <taxon>Viridiplantae</taxon>
        <taxon>Streptophyta</taxon>
        <taxon>Embryophyta</taxon>
        <taxon>Tracheophyta</taxon>
        <taxon>Spermatophyta</taxon>
        <taxon>Magnoliopsida</taxon>
        <taxon>eudicotyledons</taxon>
        <taxon>Gunneridae</taxon>
        <taxon>Pentapetalae</taxon>
        <taxon>asterids</taxon>
        <taxon>lamiids</taxon>
        <taxon>Lamiales</taxon>
        <taxon>Lamiaceae</taxon>
        <taxon>Nepetoideae</taxon>
        <taxon>Mentheae</taxon>
        <taxon>Salviinae</taxon>
        <taxon>Salvia</taxon>
        <taxon>Salvia subgen. Calosphace</taxon>
        <taxon>core Calosphace</taxon>
    </lineage>
</organism>
<keyword evidence="5" id="KW-0804">Transcription</keyword>
<dbReference type="InterPro" id="IPR011598">
    <property type="entry name" value="bHLH_dom"/>
</dbReference>
<gene>
    <name evidence="9" type="ORF">SASPL_104386</name>
</gene>
<dbReference type="FunFam" id="4.10.280.10:FF:000096">
    <property type="entry name" value="Basic helix-loop-helix (BHLH) DNA-binding superfamily protein"/>
    <property type="match status" value="1"/>
</dbReference>
<dbReference type="GO" id="GO:0046983">
    <property type="term" value="F:protein dimerization activity"/>
    <property type="evidence" value="ECO:0007669"/>
    <property type="project" value="InterPro"/>
</dbReference>
<keyword evidence="3" id="KW-0805">Transcription regulation</keyword>
<dbReference type="InterPro" id="IPR051358">
    <property type="entry name" value="TF_AMS/ICE1/BHLH6-like"/>
</dbReference>
<name>A0A8X8YJ57_SALSN</name>
<evidence type="ECO:0000256" key="3">
    <source>
        <dbReference type="ARBA" id="ARBA00023015"/>
    </source>
</evidence>
<keyword evidence="6" id="KW-0539">Nucleus</keyword>
<evidence type="ECO:0000259" key="8">
    <source>
        <dbReference type="PROSITE" id="PS50888"/>
    </source>
</evidence>
<dbReference type="PROSITE" id="PS50888">
    <property type="entry name" value="BHLH"/>
    <property type="match status" value="1"/>
</dbReference>
<dbReference type="PANTHER" id="PTHR31945">
    <property type="entry name" value="TRANSCRIPTION FACTOR SCREAM2-RELATED"/>
    <property type="match status" value="1"/>
</dbReference>
<comment type="subunit">
    <text evidence="2">Homodimer.</text>
</comment>
<dbReference type="AlphaFoldDB" id="A0A8X8YJ57"/>
<evidence type="ECO:0000256" key="5">
    <source>
        <dbReference type="ARBA" id="ARBA00023163"/>
    </source>
</evidence>
<dbReference type="GO" id="GO:0003700">
    <property type="term" value="F:DNA-binding transcription factor activity"/>
    <property type="evidence" value="ECO:0007669"/>
    <property type="project" value="TreeGrafter"/>
</dbReference>
<evidence type="ECO:0000313" key="10">
    <source>
        <dbReference type="Proteomes" id="UP000298416"/>
    </source>
</evidence>
<reference evidence="9" key="2">
    <citation type="submission" date="2020-08" db="EMBL/GenBank/DDBJ databases">
        <title>Plant Genome Project.</title>
        <authorList>
            <person name="Zhang R.-G."/>
        </authorList>
    </citation>
    <scope>NUCLEOTIDE SEQUENCE</scope>
    <source>
        <strain evidence="9">Huo1</strain>
        <tissue evidence="9">Leaf</tissue>
    </source>
</reference>
<dbReference type="SUPFAM" id="SSF47459">
    <property type="entry name" value="HLH, helix-loop-helix DNA-binding domain"/>
    <property type="match status" value="1"/>
</dbReference>
<comment type="caution">
    <text evidence="9">The sequence shown here is derived from an EMBL/GenBank/DDBJ whole genome shotgun (WGS) entry which is preliminary data.</text>
</comment>
<reference evidence="9" key="1">
    <citation type="submission" date="2018-01" db="EMBL/GenBank/DDBJ databases">
        <authorList>
            <person name="Mao J.F."/>
        </authorList>
    </citation>
    <scope>NUCLEOTIDE SEQUENCE</scope>
    <source>
        <strain evidence="9">Huo1</strain>
        <tissue evidence="9">Leaf</tissue>
    </source>
</reference>
<dbReference type="PANTHER" id="PTHR31945:SF17">
    <property type="entry name" value="TRANSCRIPTION FACTOR FER-LIKE IRON DEFICIENCY-INDUCED TRANSCRIPTION FACTOR"/>
    <property type="match status" value="1"/>
</dbReference>